<feature type="transmembrane region" description="Helical" evidence="1">
    <location>
        <begin position="12"/>
        <end position="34"/>
    </location>
</feature>
<keyword evidence="1" id="KW-0812">Transmembrane</keyword>
<dbReference type="Proteomes" id="UP001234354">
    <property type="component" value="Unassembled WGS sequence"/>
</dbReference>
<name>A0AAW8G806_9GAMM</name>
<dbReference type="InterPro" id="IPR036291">
    <property type="entry name" value="NAD(P)-bd_dom_sf"/>
</dbReference>
<dbReference type="Gene3D" id="3.40.50.720">
    <property type="entry name" value="NAD(P)-binding Rossmann-like Domain"/>
    <property type="match status" value="1"/>
</dbReference>
<keyword evidence="1" id="KW-1133">Transmembrane helix</keyword>
<proteinExistence type="predicted"/>
<dbReference type="PANTHER" id="PTHR14097">
    <property type="entry name" value="OXIDOREDUCTASE HTATIP2"/>
    <property type="match status" value="1"/>
</dbReference>
<organism evidence="2 3">
    <name type="scientific">Pseudoxanthomonas winnipegensis</name>
    <dbReference type="NCBI Taxonomy" id="2480810"/>
    <lineage>
        <taxon>Bacteria</taxon>
        <taxon>Pseudomonadati</taxon>
        <taxon>Pseudomonadota</taxon>
        <taxon>Gammaproteobacteria</taxon>
        <taxon>Lysobacterales</taxon>
        <taxon>Lysobacteraceae</taxon>
        <taxon>Pseudoxanthomonas</taxon>
    </lineage>
</organism>
<protein>
    <submittedName>
        <fullName evidence="2">Uncharacterized protein YbjT (DUF2867 family)</fullName>
    </submittedName>
</protein>
<accession>A0AAW8G806</accession>
<comment type="caution">
    <text evidence="2">The sequence shown here is derived from an EMBL/GenBank/DDBJ whole genome shotgun (WGS) entry which is preliminary data.</text>
</comment>
<dbReference type="RefSeq" id="WP_307183916.1">
    <property type="nucleotide sequence ID" value="NZ_JAUTBB010000001.1"/>
</dbReference>
<gene>
    <name evidence="2" type="ORF">QE383_000006</name>
</gene>
<evidence type="ECO:0000256" key="1">
    <source>
        <dbReference type="SAM" id="Phobius"/>
    </source>
</evidence>
<sequence length="223" mass="23789">MPEPAPGWAHPMTQVLLAGATGLVGGLTLSQLLLDERVTRVVAPTRRPLPMTHARLFNPVVDFDALPADADWWRVDSVICALGTTMRQAGSRAAFRRVDHDYPVAIARHALSGGALAYALNSATGADVASRFFYTRVKGVVERDLEALGYTSLTLVRPGLIEGERAQRRTGEHLAGLALHALSPVLPRRFRPSPAEGVAAALVDAALNARPGRHVTEAAQLAG</sequence>
<dbReference type="SUPFAM" id="SSF51735">
    <property type="entry name" value="NAD(P)-binding Rossmann-fold domains"/>
    <property type="match status" value="1"/>
</dbReference>
<dbReference type="AlphaFoldDB" id="A0AAW8G806"/>
<dbReference type="PANTHER" id="PTHR14097:SF7">
    <property type="entry name" value="OXIDOREDUCTASE HTATIP2"/>
    <property type="match status" value="1"/>
</dbReference>
<keyword evidence="1" id="KW-0472">Membrane</keyword>
<evidence type="ECO:0000313" key="3">
    <source>
        <dbReference type="Proteomes" id="UP001234354"/>
    </source>
</evidence>
<evidence type="ECO:0000313" key="2">
    <source>
        <dbReference type="EMBL" id="MDQ1117698.1"/>
    </source>
</evidence>
<reference evidence="2" key="1">
    <citation type="submission" date="2023-07" db="EMBL/GenBank/DDBJ databases">
        <title>Functional and genomic diversity of the sorghum phyllosphere microbiome.</title>
        <authorList>
            <person name="Shade A."/>
        </authorList>
    </citation>
    <scope>NUCLEOTIDE SEQUENCE</scope>
    <source>
        <strain evidence="2">SORGH_AS_0908</strain>
    </source>
</reference>
<dbReference type="EMBL" id="JAUTBB010000001">
    <property type="protein sequence ID" value="MDQ1117698.1"/>
    <property type="molecule type" value="Genomic_DNA"/>
</dbReference>